<keyword evidence="6" id="KW-1185">Reference proteome</keyword>
<dbReference type="OrthoDB" id="10055203at2759"/>
<feature type="domain" description="MmgE/PrpD C-terminal" evidence="4">
    <location>
        <begin position="286"/>
        <end position="459"/>
    </location>
</feature>
<dbReference type="InterPro" id="IPR042188">
    <property type="entry name" value="MmgE/PrpD_sf_2"/>
</dbReference>
<evidence type="ECO:0000259" key="3">
    <source>
        <dbReference type="Pfam" id="PF03972"/>
    </source>
</evidence>
<dbReference type="NCBIfam" id="TIGR02330">
    <property type="entry name" value="prpD"/>
    <property type="match status" value="1"/>
</dbReference>
<dbReference type="InterPro" id="IPR036148">
    <property type="entry name" value="MmgE/PrpD_sf"/>
</dbReference>
<reference evidence="6" key="2">
    <citation type="journal article" date="2013" name="PLoS Genet.">
        <title>Comparative genome structure, secondary metabolite, and effector coding capacity across Cochliobolus pathogens.</title>
        <authorList>
            <person name="Condon B.J."/>
            <person name="Leng Y."/>
            <person name="Wu D."/>
            <person name="Bushley K.E."/>
            <person name="Ohm R.A."/>
            <person name="Otillar R."/>
            <person name="Martin J."/>
            <person name="Schackwitz W."/>
            <person name="Grimwood J."/>
            <person name="MohdZainudin N."/>
            <person name="Xue C."/>
            <person name="Wang R."/>
            <person name="Manning V.A."/>
            <person name="Dhillon B."/>
            <person name="Tu Z.J."/>
            <person name="Steffenson B.J."/>
            <person name="Salamov A."/>
            <person name="Sun H."/>
            <person name="Lowry S."/>
            <person name="LaButti K."/>
            <person name="Han J."/>
            <person name="Copeland A."/>
            <person name="Lindquist E."/>
            <person name="Barry K."/>
            <person name="Schmutz J."/>
            <person name="Baker S.E."/>
            <person name="Ciuffetti L.M."/>
            <person name="Grigoriev I.V."/>
            <person name="Zhong S."/>
            <person name="Turgeon B.G."/>
        </authorList>
    </citation>
    <scope>NUCLEOTIDE SEQUENCE [LARGE SCALE GENOMIC DNA]</scope>
    <source>
        <strain evidence="6">C5 / ATCC 48332 / race O</strain>
    </source>
</reference>
<evidence type="ECO:0000259" key="4">
    <source>
        <dbReference type="Pfam" id="PF19305"/>
    </source>
</evidence>
<dbReference type="eggNOG" id="ENOG502SKUA">
    <property type="taxonomic scope" value="Eukaryota"/>
</dbReference>
<keyword evidence="2" id="KW-0456">Lyase</keyword>
<dbReference type="EMBL" id="KB445588">
    <property type="protein sequence ID" value="EMD85579.1"/>
    <property type="molecule type" value="Genomic_DNA"/>
</dbReference>
<evidence type="ECO:0000256" key="2">
    <source>
        <dbReference type="ARBA" id="ARBA00023239"/>
    </source>
</evidence>
<dbReference type="Gene3D" id="1.10.4100.10">
    <property type="entry name" value="2-methylcitrate dehydratase PrpD"/>
    <property type="match status" value="1"/>
</dbReference>
<dbReference type="GO" id="GO:0047547">
    <property type="term" value="F:2-methylcitrate dehydratase activity"/>
    <property type="evidence" value="ECO:0007669"/>
    <property type="project" value="InterPro"/>
</dbReference>
<proteinExistence type="inferred from homology"/>
<evidence type="ECO:0000313" key="6">
    <source>
        <dbReference type="Proteomes" id="UP000016936"/>
    </source>
</evidence>
<dbReference type="InterPro" id="IPR012705">
    <property type="entry name" value="2Me_IsoCit_deHydtase_PrpD"/>
</dbReference>
<dbReference type="InterPro" id="IPR045336">
    <property type="entry name" value="MmgE_PrpD_N"/>
</dbReference>
<dbReference type="InterPro" id="IPR045337">
    <property type="entry name" value="MmgE_PrpD_C"/>
</dbReference>
<accession>M2TGF4</accession>
<dbReference type="Pfam" id="PF19305">
    <property type="entry name" value="MmgE_PrpD_C"/>
    <property type="match status" value="1"/>
</dbReference>
<dbReference type="GO" id="GO:0005739">
    <property type="term" value="C:mitochondrion"/>
    <property type="evidence" value="ECO:0007669"/>
    <property type="project" value="TreeGrafter"/>
</dbReference>
<dbReference type="GO" id="GO:0051537">
    <property type="term" value="F:2 iron, 2 sulfur cluster binding"/>
    <property type="evidence" value="ECO:0007669"/>
    <property type="project" value="InterPro"/>
</dbReference>
<protein>
    <recommendedName>
        <fullName evidence="7">2-methylcitrate dehydratase</fullName>
    </recommendedName>
</protein>
<dbReference type="SUPFAM" id="SSF103378">
    <property type="entry name" value="2-methylcitrate dehydratase PrpD"/>
    <property type="match status" value="1"/>
</dbReference>
<dbReference type="OMA" id="RDHCLRY"/>
<dbReference type="Gene3D" id="3.30.1330.120">
    <property type="entry name" value="2-methylcitrate dehydratase PrpD"/>
    <property type="match status" value="1"/>
</dbReference>
<organism evidence="5 6">
    <name type="scientific">Cochliobolus heterostrophus (strain C5 / ATCC 48332 / race O)</name>
    <name type="common">Southern corn leaf blight fungus</name>
    <name type="synonym">Bipolaris maydis</name>
    <dbReference type="NCBI Taxonomy" id="701091"/>
    <lineage>
        <taxon>Eukaryota</taxon>
        <taxon>Fungi</taxon>
        <taxon>Dikarya</taxon>
        <taxon>Ascomycota</taxon>
        <taxon>Pezizomycotina</taxon>
        <taxon>Dothideomycetes</taxon>
        <taxon>Pleosporomycetidae</taxon>
        <taxon>Pleosporales</taxon>
        <taxon>Pleosporineae</taxon>
        <taxon>Pleosporaceae</taxon>
        <taxon>Bipolaris</taxon>
    </lineage>
</organism>
<dbReference type="HOGENOM" id="CLU_021803_1_0_1"/>
<evidence type="ECO:0000313" key="5">
    <source>
        <dbReference type="EMBL" id="EMD85579.1"/>
    </source>
</evidence>
<dbReference type="STRING" id="701091.M2TGF4"/>
<evidence type="ECO:0008006" key="7">
    <source>
        <dbReference type="Google" id="ProtNLM"/>
    </source>
</evidence>
<dbReference type="PANTHER" id="PTHR16943">
    <property type="entry name" value="2-METHYLCITRATE DEHYDRATASE-RELATED"/>
    <property type="match status" value="1"/>
</dbReference>
<dbReference type="Proteomes" id="UP000016936">
    <property type="component" value="Unassembled WGS sequence"/>
</dbReference>
<dbReference type="PANTHER" id="PTHR16943:SF15">
    <property type="entry name" value="DEHYDRATASE (PRPD), PUTATIVE-RELATED"/>
    <property type="match status" value="1"/>
</dbReference>
<dbReference type="InterPro" id="IPR042183">
    <property type="entry name" value="MmgE/PrpD_sf_1"/>
</dbReference>
<sequence length="488" mass="54455">MSSTPYDQVIIDIKNYVFHYHIIDEDAFICARMALLDAMGCAIETISSSDECGKLLGPIDPTTVNPNGFRLPGTSYLLDPLKGAFDMATIIRYLDHNDAIAGADWGHPSDNLGAILAVADWQSHRIAKGDVVHTGPKLTMRTLLIAMIKAYEIQGCFLLRNAFNKQGLDHVILVKLASTAVVAWLLGLTEEETMAAISHVWMDGHPLRTYRHGTNTIPRKGWAAGDACMRAVQLALFAQAGQPGSKTVLTEPRWGFYDTLFEGQPFQFPKPYNSWTIKNTIFKVMPVEGHGIAAVQAALQHSNLMRARGLCPDKHIKRVDIRTTAAAILIIDKQGYLHNAADRDHCMQYMVALALLKGAVPESNDYKNDSPWACDERLSELRSHIHLTEDKKLTQDYLDLNKKSLASGVTITFSDDTISEEIFVEFPVGHVRSADTTKMVQEKFKKNMKLKFSTQEIERVKMAVEIPDIMISDFLGLFAQGRHNEQKL</sequence>
<feature type="domain" description="MmgE/PrpD N-terminal" evidence="3">
    <location>
        <begin position="14"/>
        <end position="268"/>
    </location>
</feature>
<reference evidence="5 6" key="1">
    <citation type="journal article" date="2012" name="PLoS Pathog.">
        <title>Diverse lifestyles and strategies of plant pathogenesis encoded in the genomes of eighteen Dothideomycetes fungi.</title>
        <authorList>
            <person name="Ohm R.A."/>
            <person name="Feau N."/>
            <person name="Henrissat B."/>
            <person name="Schoch C.L."/>
            <person name="Horwitz B.A."/>
            <person name="Barry K.W."/>
            <person name="Condon B.J."/>
            <person name="Copeland A.C."/>
            <person name="Dhillon B."/>
            <person name="Glaser F."/>
            <person name="Hesse C.N."/>
            <person name="Kosti I."/>
            <person name="LaButti K."/>
            <person name="Lindquist E.A."/>
            <person name="Lucas S."/>
            <person name="Salamov A.A."/>
            <person name="Bradshaw R.E."/>
            <person name="Ciuffetti L."/>
            <person name="Hamelin R.C."/>
            <person name="Kema G.H.J."/>
            <person name="Lawrence C."/>
            <person name="Scott J.A."/>
            <person name="Spatafora J.W."/>
            <person name="Turgeon B.G."/>
            <person name="de Wit P.J.G.M."/>
            <person name="Zhong S."/>
            <person name="Goodwin S.B."/>
            <person name="Grigoriev I.V."/>
        </authorList>
    </citation>
    <scope>NUCLEOTIDE SEQUENCE [LARGE SCALE GENOMIC DNA]</scope>
    <source>
        <strain evidence="6">C5 / ATCC 48332 / race O</strain>
    </source>
</reference>
<dbReference type="AlphaFoldDB" id="M2TGF4"/>
<dbReference type="GO" id="GO:0019679">
    <property type="term" value="P:propionate metabolic process, methylcitrate cycle"/>
    <property type="evidence" value="ECO:0007669"/>
    <property type="project" value="InterPro"/>
</dbReference>
<dbReference type="InterPro" id="IPR005656">
    <property type="entry name" value="MmgE_PrpD"/>
</dbReference>
<name>M2TGF4_COCH5</name>
<gene>
    <name evidence="5" type="ORF">COCHEDRAFT_76802</name>
</gene>
<comment type="similarity">
    <text evidence="1">Belongs to the PrpD family.</text>
</comment>
<dbReference type="Pfam" id="PF03972">
    <property type="entry name" value="MmgE_PrpD_N"/>
    <property type="match status" value="1"/>
</dbReference>
<evidence type="ECO:0000256" key="1">
    <source>
        <dbReference type="ARBA" id="ARBA00006174"/>
    </source>
</evidence>